<keyword evidence="2" id="KW-0472">Membrane</keyword>
<feature type="region of interest" description="Disordered" evidence="1">
    <location>
        <begin position="192"/>
        <end position="262"/>
    </location>
</feature>
<dbReference type="EMBL" id="OA884488">
    <property type="protein sequence ID" value="CAD7280875.1"/>
    <property type="molecule type" value="Genomic_DNA"/>
</dbReference>
<keyword evidence="2" id="KW-0812">Transmembrane</keyword>
<name>A0A7R9BVK5_9CRUS</name>
<evidence type="ECO:0000256" key="1">
    <source>
        <dbReference type="SAM" id="MobiDB-lite"/>
    </source>
</evidence>
<dbReference type="EMBL" id="CAJPEX010002451">
    <property type="protein sequence ID" value="CAG0921027.1"/>
    <property type="molecule type" value="Genomic_DNA"/>
</dbReference>
<organism evidence="4">
    <name type="scientific">Notodromas monacha</name>
    <dbReference type="NCBI Taxonomy" id="399045"/>
    <lineage>
        <taxon>Eukaryota</taxon>
        <taxon>Metazoa</taxon>
        <taxon>Ecdysozoa</taxon>
        <taxon>Arthropoda</taxon>
        <taxon>Crustacea</taxon>
        <taxon>Oligostraca</taxon>
        <taxon>Ostracoda</taxon>
        <taxon>Podocopa</taxon>
        <taxon>Podocopida</taxon>
        <taxon>Cypridocopina</taxon>
        <taxon>Cypridoidea</taxon>
        <taxon>Cyprididae</taxon>
        <taxon>Notodromas</taxon>
    </lineage>
</organism>
<gene>
    <name evidence="4" type="ORF">NMOB1V02_LOCUS8532</name>
</gene>
<evidence type="ECO:0000256" key="3">
    <source>
        <dbReference type="SAM" id="SignalP"/>
    </source>
</evidence>
<evidence type="ECO:0000256" key="2">
    <source>
        <dbReference type="SAM" id="Phobius"/>
    </source>
</evidence>
<feature type="chain" id="PRO_5036403069" evidence="3">
    <location>
        <begin position="21"/>
        <end position="262"/>
    </location>
</feature>
<accession>A0A7R9BVK5</accession>
<reference evidence="4" key="1">
    <citation type="submission" date="2020-11" db="EMBL/GenBank/DDBJ databases">
        <authorList>
            <person name="Tran Van P."/>
        </authorList>
    </citation>
    <scope>NUCLEOTIDE SEQUENCE</scope>
</reference>
<evidence type="ECO:0000313" key="5">
    <source>
        <dbReference type="Proteomes" id="UP000678499"/>
    </source>
</evidence>
<feature type="compositionally biased region" description="Polar residues" evidence="1">
    <location>
        <begin position="253"/>
        <end position="262"/>
    </location>
</feature>
<dbReference type="AlphaFoldDB" id="A0A7R9BVK5"/>
<dbReference type="Proteomes" id="UP000678499">
    <property type="component" value="Unassembled WGS sequence"/>
</dbReference>
<feature type="transmembrane region" description="Helical" evidence="2">
    <location>
        <begin position="137"/>
        <end position="161"/>
    </location>
</feature>
<proteinExistence type="predicted"/>
<keyword evidence="5" id="KW-1185">Reference proteome</keyword>
<evidence type="ECO:0000313" key="4">
    <source>
        <dbReference type="EMBL" id="CAD7280875.1"/>
    </source>
</evidence>
<keyword evidence="3" id="KW-0732">Signal</keyword>
<sequence length="262" mass="27246">MLNSSLALALLVSISPPAIASFECRSQGQPCDIPSDCCRARGLTCRHGNCSCADGLRASPSPLGTTCVRLVACGTLLAACNVSAPCCAGLTCTDGAVAIAPGHCAATGYGLGIHDFEPVLKRESGGISPTRVYLTHFSAASFLVVKLVLKIFVIITCCALLQDCLRRKRRPREVTLPLYRVAAPGGAASARVGPPGIAVRGGSGGNTSGSSRSNSRRSRRIGAANRREAHDEEPPPSYDEVTAPPPSYECVVQQDNRVGNAV</sequence>
<feature type="signal peptide" evidence="3">
    <location>
        <begin position="1"/>
        <end position="20"/>
    </location>
</feature>
<protein>
    <submittedName>
        <fullName evidence="4">Uncharacterized protein</fullName>
    </submittedName>
</protein>
<keyword evidence="2" id="KW-1133">Transmembrane helix</keyword>